<feature type="region of interest" description="Disordered" evidence="8">
    <location>
        <begin position="45"/>
        <end position="89"/>
    </location>
</feature>
<dbReference type="OrthoDB" id="199717at2759"/>
<dbReference type="GO" id="GO:0071014">
    <property type="term" value="C:post-mRNA release spliceosomal complex"/>
    <property type="evidence" value="ECO:0007669"/>
    <property type="project" value="TreeGrafter"/>
</dbReference>
<dbReference type="GO" id="GO:0000974">
    <property type="term" value="C:Prp19 complex"/>
    <property type="evidence" value="ECO:0007669"/>
    <property type="project" value="TreeGrafter"/>
</dbReference>
<evidence type="ECO:0000256" key="8">
    <source>
        <dbReference type="SAM" id="MobiDB-lite"/>
    </source>
</evidence>
<accession>A0A8J4UUA9</accession>
<comment type="similarity">
    <text evidence="2 7">Belongs to the SYF2 family.</text>
</comment>
<reference evidence="9" key="1">
    <citation type="submission" date="2020-01" db="EMBL/GenBank/DDBJ databases">
        <title>Development of genomics and gene disruption for Polysphondylium violaceum indicates a role for the polyketide synthase stlB in stalk morphogenesis.</title>
        <authorList>
            <person name="Narita B."/>
            <person name="Kawabe Y."/>
            <person name="Kin K."/>
            <person name="Saito T."/>
            <person name="Gibbs R."/>
            <person name="Kuspa A."/>
            <person name="Muzny D."/>
            <person name="Queller D."/>
            <person name="Richards S."/>
            <person name="Strassman J."/>
            <person name="Sucgang R."/>
            <person name="Worley K."/>
            <person name="Schaap P."/>
        </authorList>
    </citation>
    <scope>NUCLEOTIDE SEQUENCE</scope>
    <source>
        <strain evidence="9">QSvi11</strain>
    </source>
</reference>
<proteinExistence type="inferred from homology"/>
<dbReference type="GO" id="GO:0000398">
    <property type="term" value="P:mRNA splicing, via spliceosome"/>
    <property type="evidence" value="ECO:0007669"/>
    <property type="project" value="UniProtKB-UniRule"/>
</dbReference>
<keyword evidence="3 7" id="KW-0507">mRNA processing</keyword>
<dbReference type="EMBL" id="AJWJ01000108">
    <property type="protein sequence ID" value="KAF2075241.1"/>
    <property type="molecule type" value="Genomic_DNA"/>
</dbReference>
<comment type="subunit">
    <text evidence="7">May be part of a spliceosome complex.</text>
</comment>
<evidence type="ECO:0000256" key="5">
    <source>
        <dbReference type="ARBA" id="ARBA00023187"/>
    </source>
</evidence>
<feature type="compositionally biased region" description="Low complexity" evidence="8">
    <location>
        <begin position="66"/>
        <end position="75"/>
    </location>
</feature>
<keyword evidence="6 7" id="KW-0539">Nucleus</keyword>
<name>A0A8J4UUA9_9MYCE</name>
<feature type="compositionally biased region" description="Basic and acidic residues" evidence="8">
    <location>
        <begin position="148"/>
        <end position="174"/>
    </location>
</feature>
<keyword evidence="4 7" id="KW-0747">Spliceosome</keyword>
<keyword evidence="10" id="KW-1185">Reference proteome</keyword>
<comment type="subcellular location">
    <subcellularLocation>
        <location evidence="1 7">Nucleus</location>
    </subcellularLocation>
</comment>
<evidence type="ECO:0000313" key="10">
    <source>
        <dbReference type="Proteomes" id="UP000695562"/>
    </source>
</evidence>
<feature type="region of interest" description="Disordered" evidence="8">
    <location>
        <begin position="1"/>
        <end position="29"/>
    </location>
</feature>
<feature type="region of interest" description="Disordered" evidence="8">
    <location>
        <begin position="148"/>
        <end position="188"/>
    </location>
</feature>
<comment type="function">
    <text evidence="7">Involved in pre-mRNA splicing.</text>
</comment>
<evidence type="ECO:0000256" key="7">
    <source>
        <dbReference type="RuleBase" id="RU367148"/>
    </source>
</evidence>
<protein>
    <recommendedName>
        <fullName evidence="7">Pre-mRNA-splicing factor SYF2</fullName>
    </recommendedName>
</protein>
<gene>
    <name evidence="9" type="ORF">CYY_003459</name>
</gene>
<comment type="caution">
    <text evidence="9">The sequence shown here is derived from an EMBL/GenBank/DDBJ whole genome shotgun (WGS) entry which is preliminary data.</text>
</comment>
<keyword evidence="5 7" id="KW-0508">mRNA splicing</keyword>
<organism evidence="9 10">
    <name type="scientific">Polysphondylium violaceum</name>
    <dbReference type="NCBI Taxonomy" id="133409"/>
    <lineage>
        <taxon>Eukaryota</taxon>
        <taxon>Amoebozoa</taxon>
        <taxon>Evosea</taxon>
        <taxon>Eumycetozoa</taxon>
        <taxon>Dictyostelia</taxon>
        <taxon>Dictyosteliales</taxon>
        <taxon>Dictyosteliaceae</taxon>
        <taxon>Polysphondylium</taxon>
    </lineage>
</organism>
<evidence type="ECO:0000256" key="6">
    <source>
        <dbReference type="ARBA" id="ARBA00023242"/>
    </source>
</evidence>
<dbReference type="PANTHER" id="PTHR13264:SF5">
    <property type="entry name" value="PRE-MRNA-SPLICING FACTOR SYF2"/>
    <property type="match status" value="1"/>
</dbReference>
<dbReference type="Pfam" id="PF08231">
    <property type="entry name" value="SYF2"/>
    <property type="match status" value="1"/>
</dbReference>
<sequence>MSDNEHPTDTIESLREEIELDEKKKNRYKPQKSYNMVAYDYSKEEEKAKLPGLPKKTFKDKDGNNDTETTTITTTDTDKQGGDEYQDPLEKLTPAQKKLYLLRQKLDKSKKSIYETVVDEHKRIHQGPQYEIEEKRKLYLEKVKAQEEDMKKEGHDPEIEKLKNITAGELERKSDAKKKKKKPVDGQSVVGSHVYNSYKKRVKEIDSFHQSDHFKAVVGDTNEKLDDIEYGKSVHIPRENINALKQELLKNEEERRTNFKRKGVSEQDDVDYINESNRLFNKKAAKAFDKYTIETRQNLERGTAL</sequence>
<evidence type="ECO:0000256" key="3">
    <source>
        <dbReference type="ARBA" id="ARBA00022664"/>
    </source>
</evidence>
<dbReference type="InterPro" id="IPR013260">
    <property type="entry name" value="mRNA_splic_SYF2"/>
</dbReference>
<dbReference type="GO" id="GO:0071013">
    <property type="term" value="C:catalytic step 2 spliceosome"/>
    <property type="evidence" value="ECO:0007669"/>
    <property type="project" value="TreeGrafter"/>
</dbReference>
<dbReference type="Proteomes" id="UP000695562">
    <property type="component" value="Unassembled WGS sequence"/>
</dbReference>
<feature type="compositionally biased region" description="Basic and acidic residues" evidence="8">
    <location>
        <begin position="1"/>
        <end position="24"/>
    </location>
</feature>
<evidence type="ECO:0000256" key="4">
    <source>
        <dbReference type="ARBA" id="ARBA00022728"/>
    </source>
</evidence>
<evidence type="ECO:0000256" key="1">
    <source>
        <dbReference type="ARBA" id="ARBA00004123"/>
    </source>
</evidence>
<dbReference type="AlphaFoldDB" id="A0A8J4UUA9"/>
<evidence type="ECO:0000313" key="9">
    <source>
        <dbReference type="EMBL" id="KAF2075241.1"/>
    </source>
</evidence>
<dbReference type="PANTHER" id="PTHR13264">
    <property type="entry name" value="GCIP-INTERACTING PROTEIN P29"/>
    <property type="match status" value="1"/>
</dbReference>
<evidence type="ECO:0000256" key="2">
    <source>
        <dbReference type="ARBA" id="ARBA00010028"/>
    </source>
</evidence>